<dbReference type="EMBL" id="NHTK01001166">
    <property type="protein sequence ID" value="PPR02529.1"/>
    <property type="molecule type" value="Genomic_DNA"/>
</dbReference>
<feature type="compositionally biased region" description="Basic and acidic residues" evidence="5">
    <location>
        <begin position="78"/>
        <end position="102"/>
    </location>
</feature>
<feature type="region of interest" description="Disordered" evidence="5">
    <location>
        <begin position="60"/>
        <end position="142"/>
    </location>
</feature>
<dbReference type="Proteomes" id="UP000284842">
    <property type="component" value="Unassembled WGS sequence"/>
</dbReference>
<comment type="caution">
    <text evidence="7">The sequence shown here is derived from an EMBL/GenBank/DDBJ whole genome shotgun (WGS) entry which is preliminary data.</text>
</comment>
<evidence type="ECO:0000256" key="3">
    <source>
        <dbReference type="ARBA" id="ARBA00022741"/>
    </source>
</evidence>
<reference evidence="7 8" key="1">
    <citation type="journal article" date="2018" name="Evol. Lett.">
        <title>Horizontal gene cluster transfer increased hallucinogenic mushroom diversity.</title>
        <authorList>
            <person name="Reynolds H.T."/>
            <person name="Vijayakumar V."/>
            <person name="Gluck-Thaler E."/>
            <person name="Korotkin H.B."/>
            <person name="Matheny P.B."/>
            <person name="Slot J.C."/>
        </authorList>
    </citation>
    <scope>NUCLEOTIDE SEQUENCE [LARGE SCALE GENOMIC DNA]</scope>
    <source>
        <strain evidence="7 8">2629</strain>
    </source>
</reference>
<evidence type="ECO:0000259" key="6">
    <source>
        <dbReference type="Pfam" id="PF03109"/>
    </source>
</evidence>
<proteinExistence type="inferred from homology"/>
<feature type="domain" description="ABC1 atypical kinase-like" evidence="6">
    <location>
        <begin position="277"/>
        <end position="529"/>
    </location>
</feature>
<dbReference type="OrthoDB" id="201153at2759"/>
<dbReference type="InParanoid" id="A0A409YHM9"/>
<evidence type="ECO:0000313" key="7">
    <source>
        <dbReference type="EMBL" id="PPR02529.1"/>
    </source>
</evidence>
<dbReference type="FunCoup" id="A0A409YHM9">
    <property type="interactions" value="168"/>
</dbReference>
<dbReference type="SUPFAM" id="SSF56112">
    <property type="entry name" value="Protein kinase-like (PK-like)"/>
    <property type="match status" value="1"/>
</dbReference>
<evidence type="ECO:0000313" key="8">
    <source>
        <dbReference type="Proteomes" id="UP000284842"/>
    </source>
</evidence>
<dbReference type="GO" id="GO:0016740">
    <property type="term" value="F:transferase activity"/>
    <property type="evidence" value="ECO:0007669"/>
    <property type="project" value="UniProtKB-KW"/>
</dbReference>
<comment type="similarity">
    <text evidence="1">Belongs to the protein kinase superfamily. ADCK protein kinase family.</text>
</comment>
<evidence type="ECO:0000256" key="4">
    <source>
        <dbReference type="ARBA" id="ARBA00022840"/>
    </source>
</evidence>
<keyword evidence="3" id="KW-0547">Nucleotide-binding</keyword>
<organism evidence="7 8">
    <name type="scientific">Panaeolus cyanescens</name>
    <dbReference type="NCBI Taxonomy" id="181874"/>
    <lineage>
        <taxon>Eukaryota</taxon>
        <taxon>Fungi</taxon>
        <taxon>Dikarya</taxon>
        <taxon>Basidiomycota</taxon>
        <taxon>Agaricomycotina</taxon>
        <taxon>Agaricomycetes</taxon>
        <taxon>Agaricomycetidae</taxon>
        <taxon>Agaricales</taxon>
        <taxon>Agaricineae</taxon>
        <taxon>Galeropsidaceae</taxon>
        <taxon>Panaeolus</taxon>
    </lineage>
</organism>
<keyword evidence="4" id="KW-0067">ATP-binding</keyword>
<dbReference type="InterPro" id="IPR011009">
    <property type="entry name" value="Kinase-like_dom_sf"/>
</dbReference>
<gene>
    <name evidence="7" type="ORF">CVT24_001955</name>
</gene>
<evidence type="ECO:0000256" key="5">
    <source>
        <dbReference type="SAM" id="MobiDB-lite"/>
    </source>
</evidence>
<accession>A0A409YHM9</accession>
<name>A0A409YHM9_9AGAR</name>
<evidence type="ECO:0000256" key="1">
    <source>
        <dbReference type="ARBA" id="ARBA00009670"/>
    </source>
</evidence>
<keyword evidence="8" id="KW-1185">Reference proteome</keyword>
<dbReference type="InterPro" id="IPR034646">
    <property type="entry name" value="ADCK3_dom"/>
</dbReference>
<keyword evidence="2" id="KW-0808">Transferase</keyword>
<dbReference type="PANTHER" id="PTHR43851">
    <property type="match status" value="1"/>
</dbReference>
<protein>
    <recommendedName>
        <fullName evidence="6">ABC1 atypical kinase-like domain-containing protein</fullName>
    </recommendedName>
</protein>
<dbReference type="InterPro" id="IPR051409">
    <property type="entry name" value="Atypical_kinase_ADCK"/>
</dbReference>
<dbReference type="GO" id="GO:0005524">
    <property type="term" value="F:ATP binding"/>
    <property type="evidence" value="ECO:0007669"/>
    <property type="project" value="UniProtKB-KW"/>
</dbReference>
<dbReference type="GO" id="GO:0006744">
    <property type="term" value="P:ubiquinone biosynthetic process"/>
    <property type="evidence" value="ECO:0007669"/>
    <property type="project" value="TreeGrafter"/>
</dbReference>
<sequence>MPPGPAYNWFCVLYSASEILANAARYRSAQIAGTGRPVTKRRRYDVEQYPATSAVVNTDGVTGSGIESNGVIPGGTRNAEKEQSSHLDLKKSDGFSETKTEPDASVTSNASHERKPFDGATALKDSEVSTPAPAFNIPAEEATVIPLQPAEKYKPPTSQAEVIPDIVSDTPPADIKQEPLPVRTLRSSKVPSSRIGRLFHYGGLAASLGYGAASEIIRRTGGKSTESSSSLMMTEANIKRLVSKLSQMRGAALKLGQFMSIQDTHVLPPEIDAIFRRVQDSAHYMPDWQMEQVMKASFGASWSTEIFASFDRIPFAAASIGQVHRAVLSKDHSPTGKEESVAVKIQFPNIVNSIESDLGYIKILLTAGKLLPRGLFLDKTMEVMKAELADECNYSREASFLKSFGSAECLGDDPRFKIPWVWEGSTSTVLVMEMVQGVSVGEANASKLSQQDRNLISAGIIELCLKELFEFRAMQTDPNWSNFLWNSNTKQIELVDFGATREYTKEFMDNWLRLLQAAASDDRAACIEHSLKLGYLTGEENEIMLNAHVNSMTLLATPFKASTPQPFSFGQGSQWADITAQIRDQIPVMLQHRLTPPPRETYSLNRKLSGSFLLASRLGAEIDTKAIWDKVVGRYTYG</sequence>
<dbReference type="PANTHER" id="PTHR43851:SF3">
    <property type="entry name" value="COENZYME Q8"/>
    <property type="match status" value="1"/>
</dbReference>
<dbReference type="STRING" id="181874.A0A409YHM9"/>
<dbReference type="AlphaFoldDB" id="A0A409YHM9"/>
<dbReference type="CDD" id="cd13970">
    <property type="entry name" value="ABC1_ADCK3"/>
    <property type="match status" value="1"/>
</dbReference>
<dbReference type="Pfam" id="PF03109">
    <property type="entry name" value="ABC1"/>
    <property type="match status" value="1"/>
</dbReference>
<evidence type="ECO:0000256" key="2">
    <source>
        <dbReference type="ARBA" id="ARBA00022679"/>
    </source>
</evidence>
<dbReference type="InterPro" id="IPR004147">
    <property type="entry name" value="ABC1_dom"/>
</dbReference>